<dbReference type="InterPro" id="IPR009068">
    <property type="entry name" value="uS15_NS1_RNA-bd_sf"/>
</dbReference>
<gene>
    <name evidence="6" type="ORF">ZT3D7_G568</name>
</gene>
<dbReference type="InterPro" id="IPR005290">
    <property type="entry name" value="Ribosomal_uS15_bac-type"/>
</dbReference>
<keyword evidence="3" id="KW-0687">Ribonucleoprotein</keyword>
<dbReference type="Gene3D" id="1.10.287.10">
    <property type="entry name" value="S15/NS1, RNA-binding"/>
    <property type="match status" value="1"/>
</dbReference>
<accession>A0A1X7RDB5</accession>
<evidence type="ECO:0000313" key="7">
    <source>
        <dbReference type="Proteomes" id="UP000215127"/>
    </source>
</evidence>
<feature type="compositionally biased region" description="Low complexity" evidence="4">
    <location>
        <begin position="21"/>
        <end position="36"/>
    </location>
</feature>
<dbReference type="InterPro" id="IPR000589">
    <property type="entry name" value="Ribosomal_uS15"/>
</dbReference>
<dbReference type="SUPFAM" id="SSF47060">
    <property type="entry name" value="S15/NS1 RNA-binding domain"/>
    <property type="match status" value="1"/>
</dbReference>
<protein>
    <recommendedName>
        <fullName evidence="5">Copper acquisition factor BIM1-like domain-containing protein</fullName>
    </recommendedName>
</protein>
<proteinExistence type="inferred from homology"/>
<dbReference type="Pfam" id="PF20238">
    <property type="entry name" value="BIM1-like_dom"/>
    <property type="match status" value="1"/>
</dbReference>
<feature type="compositionally biased region" description="Polar residues" evidence="4">
    <location>
        <begin position="191"/>
        <end position="212"/>
    </location>
</feature>
<dbReference type="EMBL" id="LT853692">
    <property type="protein sequence ID" value="SMQ45424.1"/>
    <property type="molecule type" value="Genomic_DNA"/>
</dbReference>
<feature type="region of interest" description="Disordered" evidence="4">
    <location>
        <begin position="155"/>
        <end position="222"/>
    </location>
</feature>
<evidence type="ECO:0000256" key="4">
    <source>
        <dbReference type="SAM" id="MobiDB-lite"/>
    </source>
</evidence>
<dbReference type="GO" id="GO:0006412">
    <property type="term" value="P:translation"/>
    <property type="evidence" value="ECO:0007669"/>
    <property type="project" value="InterPro"/>
</dbReference>
<evidence type="ECO:0000259" key="5">
    <source>
        <dbReference type="Pfam" id="PF20238"/>
    </source>
</evidence>
<feature type="compositionally biased region" description="Basic and acidic residues" evidence="4">
    <location>
        <begin position="168"/>
        <end position="184"/>
    </location>
</feature>
<dbReference type="GO" id="GO:1990904">
    <property type="term" value="C:ribonucleoprotein complex"/>
    <property type="evidence" value="ECO:0007669"/>
    <property type="project" value="UniProtKB-KW"/>
</dbReference>
<dbReference type="SMART" id="SM01387">
    <property type="entry name" value="Ribosomal_S15"/>
    <property type="match status" value="1"/>
</dbReference>
<dbReference type="Proteomes" id="UP000215127">
    <property type="component" value="Chromosome 1"/>
</dbReference>
<feature type="domain" description="Copper acquisition factor BIM1-like" evidence="5">
    <location>
        <begin position="360"/>
        <end position="476"/>
    </location>
</feature>
<dbReference type="STRING" id="1276538.A0A1X7RDB5"/>
<feature type="region of interest" description="Disordered" evidence="4">
    <location>
        <begin position="257"/>
        <end position="290"/>
    </location>
</feature>
<feature type="compositionally biased region" description="Polar residues" evidence="4">
    <location>
        <begin position="90"/>
        <end position="101"/>
    </location>
</feature>
<keyword evidence="2" id="KW-0689">Ribosomal protein</keyword>
<feature type="region of interest" description="Disordered" evidence="4">
    <location>
        <begin position="21"/>
        <end position="43"/>
    </location>
</feature>
<dbReference type="PANTHER" id="PTHR23321">
    <property type="entry name" value="RIBOSOMAL PROTEIN S15, BACTERIAL AND ORGANELLAR"/>
    <property type="match status" value="1"/>
</dbReference>
<organism evidence="6 7">
    <name type="scientific">Zymoseptoria tritici (strain ST99CH_3D7)</name>
    <dbReference type="NCBI Taxonomy" id="1276538"/>
    <lineage>
        <taxon>Eukaryota</taxon>
        <taxon>Fungi</taxon>
        <taxon>Dikarya</taxon>
        <taxon>Ascomycota</taxon>
        <taxon>Pezizomycotina</taxon>
        <taxon>Dothideomycetes</taxon>
        <taxon>Dothideomycetidae</taxon>
        <taxon>Mycosphaerellales</taxon>
        <taxon>Mycosphaerellaceae</taxon>
        <taxon>Zymoseptoria</taxon>
    </lineage>
</organism>
<dbReference type="PANTHER" id="PTHR23321:SF26">
    <property type="entry name" value="SMALL RIBOSOMAL SUBUNIT PROTEIN US15M"/>
    <property type="match status" value="1"/>
</dbReference>
<reference evidence="6 7" key="1">
    <citation type="submission" date="2016-06" db="EMBL/GenBank/DDBJ databases">
        <authorList>
            <person name="Kjaerup R.B."/>
            <person name="Dalgaard T.S."/>
            <person name="Juul-Madsen H.R."/>
        </authorList>
    </citation>
    <scope>NUCLEOTIDE SEQUENCE [LARGE SCALE GENOMIC DNA]</scope>
</reference>
<evidence type="ECO:0000256" key="1">
    <source>
        <dbReference type="ARBA" id="ARBA00008434"/>
    </source>
</evidence>
<evidence type="ECO:0000256" key="3">
    <source>
        <dbReference type="ARBA" id="ARBA00023274"/>
    </source>
</evidence>
<dbReference type="GO" id="GO:0005737">
    <property type="term" value="C:cytoplasm"/>
    <property type="evidence" value="ECO:0007669"/>
    <property type="project" value="UniProtKB-ARBA"/>
</dbReference>
<keyword evidence="7" id="KW-1185">Reference proteome</keyword>
<dbReference type="AlphaFoldDB" id="A0A1X7RDB5"/>
<comment type="similarity">
    <text evidence="1">Belongs to the universal ribosomal protein uS15 family.</text>
</comment>
<evidence type="ECO:0000313" key="6">
    <source>
        <dbReference type="EMBL" id="SMQ45424.1"/>
    </source>
</evidence>
<dbReference type="InterPro" id="IPR046530">
    <property type="entry name" value="BIM1-like_dom"/>
</dbReference>
<name>A0A1X7RDB5_ZYMT9</name>
<dbReference type="GO" id="GO:0005840">
    <property type="term" value="C:ribosome"/>
    <property type="evidence" value="ECO:0007669"/>
    <property type="project" value="UniProtKB-KW"/>
</dbReference>
<feature type="compositionally biased region" description="Basic and acidic residues" evidence="4">
    <location>
        <begin position="213"/>
        <end position="222"/>
    </location>
</feature>
<feature type="region of interest" description="Disordered" evidence="4">
    <location>
        <begin position="90"/>
        <end position="120"/>
    </location>
</feature>
<sequence>MPPRIHVAQCLRAQNACMQNTSRAFSSSSPSQATTVAHKRKHRDPYAQLQANAKKAANLSRQKVIRVERASNLGDPVRGITTPFIESFDTAQPASKASESSKVNKDIDSTSSGNLSAHAETDTDNHLNFFLTKDELAKGIERSKWLTTPLVEEEMPARPSTFDSLHGQSEDPDFRVTDEQRESIKGLVNGIQPSSDDGTYDTTFGDNMTTPEQRQKLAEAEHETAQEALQRIASLSLSSGKDRLRINTQRCIDVFGRHNTDSTLPPKPKASVNPGTGQLEKTPRVGPDTGSSEVQVAILTAKIRSLADLLETRGRRNHDVNVAGIRGLARIKQYAAVGIRFISTPSHLELFLHPLHRYGVGKRTEFPLTNGRLALVAQENTHAVQIGISYFDDPQTLDDFEIFYDPSEINLKPGHTCIRAPDAPHGIYIGDHATFFMRYVPNEVPEEAYYACSDVRFVAEADFKADGVDTHCFNVTYR</sequence>
<dbReference type="GO" id="GO:0003735">
    <property type="term" value="F:structural constituent of ribosome"/>
    <property type="evidence" value="ECO:0007669"/>
    <property type="project" value="InterPro"/>
</dbReference>
<evidence type="ECO:0000256" key="2">
    <source>
        <dbReference type="ARBA" id="ARBA00022980"/>
    </source>
</evidence>